<organism evidence="7 8">
    <name type="scientific">Musa troglodytarum</name>
    <name type="common">fe'i banana</name>
    <dbReference type="NCBI Taxonomy" id="320322"/>
    <lineage>
        <taxon>Eukaryota</taxon>
        <taxon>Viridiplantae</taxon>
        <taxon>Streptophyta</taxon>
        <taxon>Embryophyta</taxon>
        <taxon>Tracheophyta</taxon>
        <taxon>Spermatophyta</taxon>
        <taxon>Magnoliopsida</taxon>
        <taxon>Liliopsida</taxon>
        <taxon>Zingiberales</taxon>
        <taxon>Musaceae</taxon>
        <taxon>Musa</taxon>
    </lineage>
</organism>
<dbReference type="Pfam" id="PF08295">
    <property type="entry name" value="Sin3_corepress"/>
    <property type="match status" value="1"/>
</dbReference>
<feature type="non-terminal residue" evidence="7">
    <location>
        <position position="1214"/>
    </location>
</feature>
<evidence type="ECO:0000256" key="5">
    <source>
        <dbReference type="SAM" id="MobiDB-lite"/>
    </source>
</evidence>
<sequence>MQGSGDDTDALCRKRKWMESPADDPAAMASGSDGDQKIRFQDAVWFLEVLKENLDDGKYQEFLKTIKDMSSQRIDPAECFKRVKALLQGHPDLIVGFDNFLPNGWRRMEPSTFENKPNYHDALAFVYKLRNRFSNNDEKYRSFLYTLSMIWTEHKSIDEVFQEVMVLFQNDNDLLEEFCRFIPFGSERLPSHHVSSVGPLRHHNEGKPTNTNDAQGEELLQKKQICNSHAEGELNNELHDLERNKRQKHLQKSHKDQREYESAKMDMEHEKDLNNMLLQRGEEALSLEGHQARLMEKESFMDVELERDDMKNVKLSKSDRNMEGKRLIKKGSSSKDADASGNNFSRENEKCDFRRADSELDLSNCRRYACSYCFLPKNYPVPPASGMTELGASVLNVHLVSVTFGSENCPFKFTRRNKYEECLNRCEDDRFELDMWLEIATLTVKRVEELLEKIHSHKIEPEINIRIEDHFTSQDLRCLEQLYGDYGLHVVDILRENVSASLPVILTRLKQKLEEGLRMRADLQNDWAEVFVKNHSRALDHRRFYFKQQDPKTLSFKVWLGLRPKEEEEKEEEERKRGEEQKDKRKTRRVCLMFFVISVALLAECKLLNEKMDENNHLKSAAGNGHIISNMVFEYTDTEIHDVLYKIIVLSCVENCTSKDELDKIMKVWTTFVEPMVGVFSRLQDTEINKETMKHDYKGSVSSSWQSHGAPCARGFSTHLKSGYLFNPSVPQLGKENLKNFEGSQNRKSIVHRTCGEQLEISDEVYQYNEHTAICNCEDGREEGELSPEVHFEENSLLDLEGTVIDKVEVKDGPEGKRYQVYPGESMCDVEAEAKTKVDDVDAVNDGDESSSRHLRNSPNLSETVVDASDNQCDDVGYDVQESFREHDGEEEGIDHDAKSDEMSVLDIFEGICHQKMTKPLSEHAPRVLHHKDRRSRIFYGNTSFYLLFRFHQILYERILSAKTNSSAVEIHLRTLKNTGLPSFYAKFKESLYRFLNHSIDKSKFEDDCYTFVGPQSYLLSTVNILISKLVKQLQAVASNEMDNRFFQLYVYENSRGPGRFSDLVYLQNACVIHDGDIFRFECSQNPTWLSIQLVEHAHKESEATNISPGSDFADYLYNGFLKSVPDIKEMSNVFLRRNMLKCNCDDEHSATCEAMSRIQVINGLQCRMLSSSQALISRFNQTLIFLWPTMLCIICARHRRFFVSQVEDQEIDR</sequence>
<dbReference type="EMBL" id="CP097503">
    <property type="protein sequence ID" value="URD80418.1"/>
    <property type="molecule type" value="Genomic_DNA"/>
</dbReference>
<feature type="domain" description="Histone deacetylase interacting" evidence="6">
    <location>
        <begin position="364"/>
        <end position="464"/>
    </location>
</feature>
<dbReference type="Pfam" id="PF16879">
    <property type="entry name" value="Sin3a_C"/>
    <property type="match status" value="1"/>
</dbReference>
<dbReference type="GO" id="GO:0003714">
    <property type="term" value="F:transcription corepressor activity"/>
    <property type="evidence" value="ECO:0007669"/>
    <property type="project" value="InterPro"/>
</dbReference>
<dbReference type="GO" id="GO:0000122">
    <property type="term" value="P:negative regulation of transcription by RNA polymerase II"/>
    <property type="evidence" value="ECO:0007669"/>
    <property type="project" value="TreeGrafter"/>
</dbReference>
<dbReference type="Pfam" id="PF02671">
    <property type="entry name" value="PAH"/>
    <property type="match status" value="2"/>
</dbReference>
<evidence type="ECO:0000256" key="3">
    <source>
        <dbReference type="ARBA" id="ARBA00023242"/>
    </source>
</evidence>
<dbReference type="AlphaFoldDB" id="A0A9E7ER68"/>
<dbReference type="PANTHER" id="PTHR12346:SF0">
    <property type="entry name" value="SIN3A, ISOFORM G"/>
    <property type="match status" value="1"/>
</dbReference>
<dbReference type="InterPro" id="IPR013194">
    <property type="entry name" value="HDAC_interact_dom"/>
</dbReference>
<dbReference type="GO" id="GO:0000118">
    <property type="term" value="C:histone deacetylase complex"/>
    <property type="evidence" value="ECO:0007669"/>
    <property type="project" value="TreeGrafter"/>
</dbReference>
<dbReference type="OrthoDB" id="10265969at2759"/>
<dbReference type="PROSITE" id="PS51477">
    <property type="entry name" value="PAH"/>
    <property type="match status" value="2"/>
</dbReference>
<feature type="region of interest" description="Disordered" evidence="5">
    <location>
        <begin position="193"/>
        <end position="212"/>
    </location>
</feature>
<evidence type="ECO:0000256" key="2">
    <source>
        <dbReference type="ARBA" id="ARBA00022491"/>
    </source>
</evidence>
<dbReference type="Proteomes" id="UP001055439">
    <property type="component" value="Chromosome 10"/>
</dbReference>
<evidence type="ECO:0000313" key="8">
    <source>
        <dbReference type="Proteomes" id="UP001055439"/>
    </source>
</evidence>
<evidence type="ECO:0000313" key="7">
    <source>
        <dbReference type="EMBL" id="URD80418.1"/>
    </source>
</evidence>
<reference evidence="7" key="1">
    <citation type="submission" date="2022-05" db="EMBL/GenBank/DDBJ databases">
        <title>The Musa troglodytarum L. genome provides insights into the mechanism of non-climacteric behaviour and enrichment of carotenoids.</title>
        <authorList>
            <person name="Wang J."/>
        </authorList>
    </citation>
    <scope>NUCLEOTIDE SEQUENCE</scope>
    <source>
        <tissue evidence="7">Leaf</tissue>
    </source>
</reference>
<dbReference type="GO" id="GO:0000785">
    <property type="term" value="C:chromatin"/>
    <property type="evidence" value="ECO:0007669"/>
    <property type="project" value="TreeGrafter"/>
</dbReference>
<dbReference type="InterPro" id="IPR031693">
    <property type="entry name" value="Sin3_C"/>
</dbReference>
<dbReference type="InterPro" id="IPR036600">
    <property type="entry name" value="PAH_sf"/>
</dbReference>
<dbReference type="InterPro" id="IPR003822">
    <property type="entry name" value="PAH"/>
</dbReference>
<evidence type="ECO:0000259" key="6">
    <source>
        <dbReference type="SMART" id="SM00761"/>
    </source>
</evidence>
<evidence type="ECO:0000256" key="4">
    <source>
        <dbReference type="PROSITE-ProRule" id="PRU00810"/>
    </source>
</evidence>
<dbReference type="Gene3D" id="1.20.1160.11">
    <property type="entry name" value="Paired amphipathic helix"/>
    <property type="match status" value="2"/>
</dbReference>
<dbReference type="SUPFAM" id="SSF47762">
    <property type="entry name" value="PAH2 domain"/>
    <property type="match status" value="2"/>
</dbReference>
<protein>
    <recommendedName>
        <fullName evidence="6">Histone deacetylase interacting domain-containing protein</fullName>
    </recommendedName>
</protein>
<dbReference type="PANTHER" id="PTHR12346">
    <property type="entry name" value="SIN3B-RELATED"/>
    <property type="match status" value="1"/>
</dbReference>
<evidence type="ECO:0000256" key="1">
    <source>
        <dbReference type="ARBA" id="ARBA00004123"/>
    </source>
</evidence>
<accession>A0A9E7ER68</accession>
<keyword evidence="2" id="KW-0678">Repressor</keyword>
<dbReference type="SMART" id="SM00761">
    <property type="entry name" value="HDAC_interact"/>
    <property type="match status" value="1"/>
</dbReference>
<keyword evidence="3 4" id="KW-0539">Nucleus</keyword>
<feature type="region of interest" description="Disordered" evidence="5">
    <location>
        <begin position="236"/>
        <end position="262"/>
    </location>
</feature>
<gene>
    <name evidence="7" type="ORF">MUK42_10813</name>
</gene>
<feature type="compositionally biased region" description="Basic and acidic residues" evidence="5">
    <location>
        <begin position="253"/>
        <end position="262"/>
    </location>
</feature>
<name>A0A9E7ER68_9LILI</name>
<proteinExistence type="predicted"/>
<keyword evidence="8" id="KW-1185">Reference proteome</keyword>
<comment type="subcellular location">
    <subcellularLocation>
        <location evidence="1 4">Nucleus</location>
    </subcellularLocation>
</comment>
<feature type="region of interest" description="Disordered" evidence="5">
    <location>
        <begin position="842"/>
        <end position="868"/>
    </location>
</feature>
<dbReference type="InterPro" id="IPR039774">
    <property type="entry name" value="Sin3-like"/>
</dbReference>